<evidence type="ECO:0000313" key="3">
    <source>
        <dbReference type="EMBL" id="PJE57737.1"/>
    </source>
</evidence>
<evidence type="ECO:0000256" key="2">
    <source>
        <dbReference type="SAM" id="Phobius"/>
    </source>
</evidence>
<dbReference type="Proteomes" id="UP000231648">
    <property type="component" value="Unassembled WGS sequence"/>
</dbReference>
<feature type="compositionally biased region" description="Polar residues" evidence="1">
    <location>
        <begin position="531"/>
        <end position="557"/>
    </location>
</feature>
<feature type="region of interest" description="Disordered" evidence="1">
    <location>
        <begin position="468"/>
        <end position="583"/>
    </location>
</feature>
<evidence type="ECO:0000313" key="4">
    <source>
        <dbReference type="Proteomes" id="UP000231648"/>
    </source>
</evidence>
<keyword evidence="2" id="KW-0472">Membrane</keyword>
<feature type="transmembrane region" description="Helical" evidence="2">
    <location>
        <begin position="102"/>
        <end position="122"/>
    </location>
</feature>
<feature type="transmembrane region" description="Helical" evidence="2">
    <location>
        <begin position="31"/>
        <end position="58"/>
    </location>
</feature>
<feature type="compositionally biased region" description="Polar residues" evidence="1">
    <location>
        <begin position="468"/>
        <end position="490"/>
    </location>
</feature>
<comment type="caution">
    <text evidence="3">The sequence shown here is derived from an EMBL/GenBank/DDBJ whole genome shotgun (WGS) entry which is preliminary data.</text>
</comment>
<protein>
    <submittedName>
        <fullName evidence="3">Uncharacterized protein</fullName>
    </submittedName>
</protein>
<keyword evidence="2" id="KW-0812">Transmembrane</keyword>
<feature type="compositionally biased region" description="Low complexity" evidence="1">
    <location>
        <begin position="559"/>
        <end position="569"/>
    </location>
</feature>
<gene>
    <name evidence="3" type="ORF">COU82_00255</name>
</gene>
<proteinExistence type="predicted"/>
<organism evidence="3 4">
    <name type="scientific">Candidatus Portnoybacteria bacterium CG10_big_fil_rev_8_21_14_0_10_38_18</name>
    <dbReference type="NCBI Taxonomy" id="1974813"/>
    <lineage>
        <taxon>Bacteria</taxon>
        <taxon>Candidatus Portnoyibacteriota</taxon>
    </lineage>
</organism>
<keyword evidence="2" id="KW-1133">Transmembrane helix</keyword>
<evidence type="ECO:0000256" key="1">
    <source>
        <dbReference type="SAM" id="MobiDB-lite"/>
    </source>
</evidence>
<dbReference type="Pfam" id="PF20245">
    <property type="entry name" value="DUF6600"/>
    <property type="match status" value="1"/>
</dbReference>
<dbReference type="EMBL" id="PFDX01000003">
    <property type="protein sequence ID" value="PJE57737.1"/>
    <property type="molecule type" value="Genomic_DNA"/>
</dbReference>
<dbReference type="InterPro" id="IPR046535">
    <property type="entry name" value="DUF6600"/>
</dbReference>
<feature type="transmembrane region" description="Helical" evidence="2">
    <location>
        <begin position="70"/>
        <end position="90"/>
    </location>
</feature>
<name>A0A2M8KCU4_9BACT</name>
<accession>A0A2M8KCU4</accession>
<sequence>MKIKLLDSQIPQDTKSLATRIKQAGPIIRQLAIILVILVVAFLIARSIGGPLLFWSLFVWLTSKVSDTGVNIWLARTIVVPIALLLFYAIKFMFSRNRKKRSIGLILLCAFLCLGSLGMYYFTQDQYFNKWVGWGPNGYKLYPRPGLDEYGEKLQKVTPDIARQIEIWKKNKGELPKPVREKYQFFDYRTKRPIRWYYKYSNSKIEIFDQPGFHPTYQKPLLPVNEEIVQEYLKQLEQEEMQNAIPQKPVISEEQPTYAQLPKQIDFPKEELEEVTPTEKQGITELTTETENPENQKQLPDNYKETLTKYGNWVEDPDYNQVWVPNANKDQTDWMPYQNGTWQDYRDGTYLWSSYEPFGYITYHFGRWQWHPIRGWYWIPTAVWGPAWVEWYWSGDYAYWSPSHFDDRYYDSYHKYYYSKSDRKAWLGVHKNQLKALNLLQITRTKKTPSVSINPGKITPNAQMTNIFNPSRPLQSNSVPLSPHSESSIFRSLFGPRHEPASQNLQSQKQLQPNPTPTLPLFTPRSDSRSRTGNNAKNQIPPTIRQRQSSQPATIRKNSPPIKKQASSPPKKKRSRPPAKKKK</sequence>
<dbReference type="AlphaFoldDB" id="A0A2M8KCU4"/>
<feature type="compositionally biased region" description="Basic residues" evidence="1">
    <location>
        <begin position="570"/>
        <end position="583"/>
    </location>
</feature>
<feature type="compositionally biased region" description="Low complexity" evidence="1">
    <location>
        <begin position="508"/>
        <end position="524"/>
    </location>
</feature>
<reference evidence="4" key="1">
    <citation type="submission" date="2017-09" db="EMBL/GenBank/DDBJ databases">
        <title>Depth-based differentiation of microbial function through sediment-hosted aquifers and enrichment of novel symbionts in the deep terrestrial subsurface.</title>
        <authorList>
            <person name="Probst A.J."/>
            <person name="Ladd B."/>
            <person name="Jarett J.K."/>
            <person name="Geller-Mcgrath D.E."/>
            <person name="Sieber C.M.K."/>
            <person name="Emerson J.B."/>
            <person name="Anantharaman K."/>
            <person name="Thomas B.C."/>
            <person name="Malmstrom R."/>
            <person name="Stieglmeier M."/>
            <person name="Klingl A."/>
            <person name="Woyke T."/>
            <person name="Ryan C.M."/>
            <person name="Banfield J.F."/>
        </authorList>
    </citation>
    <scope>NUCLEOTIDE SEQUENCE [LARGE SCALE GENOMIC DNA]</scope>
</reference>